<sequence length="31" mass="3609">MTIRHHMVDTDIYVQVALILNHPKFGIVMCL</sequence>
<dbReference type="AlphaFoldDB" id="A0A0A8Z4X7"/>
<protein>
    <submittedName>
        <fullName evidence="1">Uncharacterized protein</fullName>
    </submittedName>
</protein>
<reference evidence="1" key="1">
    <citation type="submission" date="2014-09" db="EMBL/GenBank/DDBJ databases">
        <authorList>
            <person name="Magalhaes I.L.F."/>
            <person name="Oliveira U."/>
            <person name="Santos F.R."/>
            <person name="Vidigal T.H.D.A."/>
            <person name="Brescovit A.D."/>
            <person name="Santos A.J."/>
        </authorList>
    </citation>
    <scope>NUCLEOTIDE SEQUENCE</scope>
    <source>
        <tissue evidence="1">Shoot tissue taken approximately 20 cm above the soil surface</tissue>
    </source>
</reference>
<name>A0A0A8Z4X7_ARUDO</name>
<proteinExistence type="predicted"/>
<reference evidence="1" key="2">
    <citation type="journal article" date="2015" name="Data Brief">
        <title>Shoot transcriptome of the giant reed, Arundo donax.</title>
        <authorList>
            <person name="Barrero R.A."/>
            <person name="Guerrero F.D."/>
            <person name="Moolhuijzen P."/>
            <person name="Goolsby J.A."/>
            <person name="Tidwell J."/>
            <person name="Bellgard S.E."/>
            <person name="Bellgard M.I."/>
        </authorList>
    </citation>
    <scope>NUCLEOTIDE SEQUENCE</scope>
    <source>
        <tissue evidence="1">Shoot tissue taken approximately 20 cm above the soil surface</tissue>
    </source>
</reference>
<organism evidence="1">
    <name type="scientific">Arundo donax</name>
    <name type="common">Giant reed</name>
    <name type="synonym">Donax arundinaceus</name>
    <dbReference type="NCBI Taxonomy" id="35708"/>
    <lineage>
        <taxon>Eukaryota</taxon>
        <taxon>Viridiplantae</taxon>
        <taxon>Streptophyta</taxon>
        <taxon>Embryophyta</taxon>
        <taxon>Tracheophyta</taxon>
        <taxon>Spermatophyta</taxon>
        <taxon>Magnoliopsida</taxon>
        <taxon>Liliopsida</taxon>
        <taxon>Poales</taxon>
        <taxon>Poaceae</taxon>
        <taxon>PACMAD clade</taxon>
        <taxon>Arundinoideae</taxon>
        <taxon>Arundineae</taxon>
        <taxon>Arundo</taxon>
    </lineage>
</organism>
<evidence type="ECO:0000313" key="1">
    <source>
        <dbReference type="EMBL" id="JAD33861.1"/>
    </source>
</evidence>
<accession>A0A0A8Z4X7</accession>
<dbReference type="EMBL" id="GBRH01264034">
    <property type="protein sequence ID" value="JAD33861.1"/>
    <property type="molecule type" value="Transcribed_RNA"/>
</dbReference>